<evidence type="ECO:0000259" key="12">
    <source>
        <dbReference type="Pfam" id="PF08533"/>
    </source>
</evidence>
<dbReference type="PANTHER" id="PTHR36447">
    <property type="entry name" value="BETA-GALACTOSIDASE GANA"/>
    <property type="match status" value="1"/>
</dbReference>
<reference evidence="13 14" key="1">
    <citation type="submission" date="2016-06" db="EMBL/GenBank/DDBJ databases">
        <title>Genome sequencing of Cryobacterium arcticum PAMC 27867.</title>
        <authorList>
            <person name="Lee J."/>
            <person name="Kim O.-S."/>
        </authorList>
    </citation>
    <scope>NUCLEOTIDE SEQUENCE [LARGE SCALE GENOMIC DNA]</scope>
    <source>
        <strain evidence="13 14">PAMC 27867</strain>
    </source>
</reference>
<evidence type="ECO:0000313" key="14">
    <source>
        <dbReference type="Proteomes" id="UP000092582"/>
    </source>
</evidence>
<feature type="region of interest" description="Disordered" evidence="9">
    <location>
        <begin position="1"/>
        <end position="37"/>
    </location>
</feature>
<proteinExistence type="inferred from homology"/>
<feature type="active site" description="Nucleophile" evidence="6">
    <location>
        <position position="357"/>
    </location>
</feature>
<evidence type="ECO:0000256" key="8">
    <source>
        <dbReference type="PIRSR" id="PIRSR001084-3"/>
    </source>
</evidence>
<feature type="domain" description="Beta-galactosidase C-terminal" evidence="12">
    <location>
        <begin position="664"/>
        <end position="718"/>
    </location>
</feature>
<evidence type="ECO:0000259" key="11">
    <source>
        <dbReference type="Pfam" id="PF08532"/>
    </source>
</evidence>
<dbReference type="InterPro" id="IPR013780">
    <property type="entry name" value="Glyco_hydro_b"/>
</dbReference>
<evidence type="ECO:0000256" key="2">
    <source>
        <dbReference type="ARBA" id="ARBA00005940"/>
    </source>
</evidence>
<feature type="binding site" evidence="7">
    <location>
        <position position="199"/>
    </location>
    <ligand>
        <name>substrate</name>
    </ligand>
</feature>
<dbReference type="GO" id="GO:0006012">
    <property type="term" value="P:galactose metabolic process"/>
    <property type="evidence" value="ECO:0007669"/>
    <property type="project" value="InterPro"/>
</dbReference>
<feature type="binding site" evidence="7">
    <location>
        <position position="365"/>
    </location>
    <ligand>
        <name>substrate</name>
    </ligand>
</feature>
<organism evidence="13 14">
    <name type="scientific">Cryobacterium arcticum</name>
    <dbReference type="NCBI Taxonomy" id="670052"/>
    <lineage>
        <taxon>Bacteria</taxon>
        <taxon>Bacillati</taxon>
        <taxon>Actinomycetota</taxon>
        <taxon>Actinomycetes</taxon>
        <taxon>Micrococcales</taxon>
        <taxon>Microbacteriaceae</taxon>
        <taxon>Cryobacterium</taxon>
    </lineage>
</organism>
<dbReference type="Pfam" id="PF08532">
    <property type="entry name" value="Glyco_hydro_42M"/>
    <property type="match status" value="1"/>
</dbReference>
<evidence type="ECO:0000256" key="5">
    <source>
        <dbReference type="ARBA" id="ARBA00023295"/>
    </source>
</evidence>
<evidence type="ECO:0000256" key="1">
    <source>
        <dbReference type="ARBA" id="ARBA00001412"/>
    </source>
</evidence>
<dbReference type="Gene3D" id="2.60.40.1180">
    <property type="entry name" value="Golgi alpha-mannosidase II"/>
    <property type="match status" value="1"/>
</dbReference>
<dbReference type="InterPro" id="IPR029062">
    <property type="entry name" value="Class_I_gatase-like"/>
</dbReference>
<evidence type="ECO:0000256" key="3">
    <source>
        <dbReference type="ARBA" id="ARBA00012756"/>
    </source>
</evidence>
<dbReference type="PATRIC" id="fig|670052.7.peg.2757"/>
<evidence type="ECO:0000256" key="7">
    <source>
        <dbReference type="PIRSR" id="PIRSR001084-2"/>
    </source>
</evidence>
<evidence type="ECO:0000259" key="10">
    <source>
        <dbReference type="Pfam" id="PF02449"/>
    </source>
</evidence>
<keyword evidence="4" id="KW-0378">Hydrolase</keyword>
<comment type="similarity">
    <text evidence="2">Belongs to the glycosyl hydrolase 42 family.</text>
</comment>
<dbReference type="KEGG" id="cart:PA27867_2684"/>
<keyword evidence="14" id="KW-1185">Reference proteome</keyword>
<feature type="active site" description="Proton donor" evidence="6">
    <location>
        <position position="200"/>
    </location>
</feature>
<comment type="catalytic activity">
    <reaction evidence="1">
        <text>Hydrolysis of terminal non-reducing beta-D-galactose residues in beta-D-galactosides.</text>
        <dbReference type="EC" id="3.2.1.23"/>
    </reaction>
</comment>
<feature type="binding site" evidence="8">
    <location>
        <position position="208"/>
    </location>
    <ligand>
        <name>Zn(2+)</name>
        <dbReference type="ChEBI" id="CHEBI:29105"/>
    </ligand>
</feature>
<feature type="compositionally biased region" description="Low complexity" evidence="9">
    <location>
        <begin position="16"/>
        <end position="25"/>
    </location>
</feature>
<dbReference type="Gene3D" id="3.40.50.880">
    <property type="match status" value="1"/>
</dbReference>
<feature type="binding site" evidence="7">
    <location>
        <position position="161"/>
    </location>
    <ligand>
        <name>substrate</name>
    </ligand>
</feature>
<dbReference type="InterPro" id="IPR013529">
    <property type="entry name" value="Glyco_hydro_42_N"/>
</dbReference>
<dbReference type="AlphaFoldDB" id="A0A1B1BM52"/>
<dbReference type="SUPFAM" id="SSF52317">
    <property type="entry name" value="Class I glutamine amidotransferase-like"/>
    <property type="match status" value="1"/>
</dbReference>
<feature type="domain" description="Beta-galactosidase trimerisation" evidence="11">
    <location>
        <begin position="445"/>
        <end position="653"/>
    </location>
</feature>
<dbReference type="EC" id="3.2.1.23" evidence="3"/>
<dbReference type="SUPFAM" id="SSF51445">
    <property type="entry name" value="(Trans)glycosidases"/>
    <property type="match status" value="1"/>
</dbReference>
<dbReference type="PANTHER" id="PTHR36447:SF1">
    <property type="entry name" value="BETA-GALACTOSIDASE GANA"/>
    <property type="match status" value="1"/>
</dbReference>
<dbReference type="Pfam" id="PF08533">
    <property type="entry name" value="Glyco_hydro_42C"/>
    <property type="match status" value="1"/>
</dbReference>
<feature type="binding site" evidence="8">
    <location>
        <position position="165"/>
    </location>
    <ligand>
        <name>Zn(2+)</name>
        <dbReference type="ChEBI" id="CHEBI:29105"/>
    </ligand>
</feature>
<protein>
    <recommendedName>
        <fullName evidence="3">beta-galactosidase</fullName>
        <ecNumber evidence="3">3.2.1.23</ecNumber>
    </recommendedName>
</protein>
<accession>A0A1B1BM52</accession>
<dbReference type="PIRSF" id="PIRSF001084">
    <property type="entry name" value="B-galactosidase"/>
    <property type="match status" value="1"/>
</dbReference>
<dbReference type="InterPro" id="IPR013739">
    <property type="entry name" value="Beta_galactosidase_C"/>
</dbReference>
<dbReference type="GO" id="GO:0046872">
    <property type="term" value="F:metal ion binding"/>
    <property type="evidence" value="ECO:0007669"/>
    <property type="project" value="UniProtKB-KW"/>
</dbReference>
<keyword evidence="8" id="KW-0862">Zinc</keyword>
<dbReference type="InterPro" id="IPR013738">
    <property type="entry name" value="Beta_galactosidase_Trimer"/>
</dbReference>
<name>A0A1B1BM52_9MICO</name>
<keyword evidence="8" id="KW-0479">Metal-binding</keyword>
<dbReference type="InterPro" id="IPR017853">
    <property type="entry name" value="GH"/>
</dbReference>
<evidence type="ECO:0000256" key="4">
    <source>
        <dbReference type="ARBA" id="ARBA00022801"/>
    </source>
</evidence>
<dbReference type="InterPro" id="IPR003476">
    <property type="entry name" value="Glyco_hydro_42"/>
</dbReference>
<dbReference type="GO" id="GO:0004565">
    <property type="term" value="F:beta-galactosidase activity"/>
    <property type="evidence" value="ECO:0007669"/>
    <property type="project" value="UniProtKB-EC"/>
</dbReference>
<evidence type="ECO:0000256" key="9">
    <source>
        <dbReference type="SAM" id="MobiDB-lite"/>
    </source>
</evidence>
<evidence type="ECO:0000313" key="13">
    <source>
        <dbReference type="EMBL" id="ANP73624.1"/>
    </source>
</evidence>
<evidence type="ECO:0000256" key="6">
    <source>
        <dbReference type="PIRSR" id="PIRSR001084-1"/>
    </source>
</evidence>
<feature type="domain" description="Glycoside hydrolase family 42 N-terminal" evidence="10">
    <location>
        <begin position="64"/>
        <end position="435"/>
    </location>
</feature>
<gene>
    <name evidence="13" type="ORF">PA27867_2684</name>
</gene>
<sequence length="722" mass="78237">MLPDLCTFTERQTEDGPSGPAAGPAPHTPSKQEHMNTPVATPVVTPQVTRTTPFVQNGIAYGCDYNPEQWGPEVWAEDVLLMQQAGVDLVAINIFGWSNLEPAPGVYDFTLLDTIVDLLHAHGIRVNLGTGTSSPPPWLTTLHPEILPETEDGTTRYSGGRQAWCPSSPVFREHALRLVEKVAERYGAHPAVALWHVSNELGCHNALCYDDDTAAAFRRWLEQKYGSIAALNTAWGTSFWSQRYSAWAEVHTPRLTLSSRNPGQVLDFHRFSSDELLGYYRAEEAVIRRHSEVPVTTNFMVTAHIKNLDYWSWASAVDVVANDHYLDHRLADPTTELAFAADLTRGLADGDGWLLMEQATSAVNWQPLNVAKTPGEMTRNSLSHVARGADGICYFQWRASQQGSEKFHSALVPHAGTDTVLWREVVELGATLDKLDEVIGTRVVADAAILFSWEAWWAGDNESRPSQSVKYLEQVHAAYTALHRLGVTVDIVSPDADLSAYNLVVVPALYLVTDQQAENLAGFVAAGGHALVTFYSGIVDEDDRVRLGGYPGAFRDLLGITVEEFSPLAPGHPVLLDGGLAGLSDTATGTLWSERLRLTGAEALASYAAGPLAGVPAVTRNAHGAGAAWYLATAPDADGYRDLLRTIAGQARVTAVGPEGDGLVEVIRRAAADRSYRFIINHGDTDVEVSAAGVELVTGADVSRTLRVPAGAVRVLREDTAS</sequence>
<dbReference type="STRING" id="670052.PA27867_2684"/>
<dbReference type="GO" id="GO:0009341">
    <property type="term" value="C:beta-galactosidase complex"/>
    <property type="evidence" value="ECO:0007669"/>
    <property type="project" value="InterPro"/>
</dbReference>
<dbReference type="Gene3D" id="3.20.20.80">
    <property type="entry name" value="Glycosidases"/>
    <property type="match status" value="1"/>
</dbReference>
<dbReference type="EMBL" id="CP016282">
    <property type="protein sequence ID" value="ANP73624.1"/>
    <property type="molecule type" value="Genomic_DNA"/>
</dbReference>
<dbReference type="Pfam" id="PF02449">
    <property type="entry name" value="Glyco_hydro_42"/>
    <property type="match status" value="1"/>
</dbReference>
<keyword evidence="5" id="KW-0326">Glycosidase</keyword>
<dbReference type="CDD" id="cd03143">
    <property type="entry name" value="A4_beta-galactosidase_middle_domain"/>
    <property type="match status" value="1"/>
</dbReference>
<dbReference type="Proteomes" id="UP000092582">
    <property type="component" value="Chromosome 1"/>
</dbReference>